<dbReference type="InterPro" id="IPR029787">
    <property type="entry name" value="Nucleotide_cyclase"/>
</dbReference>
<proteinExistence type="predicted"/>
<dbReference type="PANTHER" id="PTHR44757">
    <property type="entry name" value="DIGUANYLATE CYCLASE DGCP"/>
    <property type="match status" value="1"/>
</dbReference>
<feature type="transmembrane region" description="Helical" evidence="1">
    <location>
        <begin position="181"/>
        <end position="202"/>
    </location>
</feature>
<dbReference type="InterPro" id="IPR052155">
    <property type="entry name" value="Biofilm_reg_signaling"/>
</dbReference>
<dbReference type="NCBIfam" id="TIGR00254">
    <property type="entry name" value="GGDEF"/>
    <property type="match status" value="1"/>
</dbReference>
<accession>A0ABT3THR2</accession>
<dbReference type="CDD" id="cd01949">
    <property type="entry name" value="GGDEF"/>
    <property type="match status" value="1"/>
</dbReference>
<dbReference type="CDD" id="cd01948">
    <property type="entry name" value="EAL"/>
    <property type="match status" value="1"/>
</dbReference>
<dbReference type="SUPFAM" id="SSF141868">
    <property type="entry name" value="EAL domain-like"/>
    <property type="match status" value="1"/>
</dbReference>
<gene>
    <name evidence="5" type="ORF">EYC98_08625</name>
</gene>
<dbReference type="Pfam" id="PF00990">
    <property type="entry name" value="GGDEF"/>
    <property type="match status" value="1"/>
</dbReference>
<dbReference type="Gene3D" id="3.30.70.270">
    <property type="match status" value="1"/>
</dbReference>
<dbReference type="SMART" id="SM00267">
    <property type="entry name" value="GGDEF"/>
    <property type="match status" value="1"/>
</dbReference>
<dbReference type="SMART" id="SM00052">
    <property type="entry name" value="EAL"/>
    <property type="match status" value="1"/>
</dbReference>
<dbReference type="Pfam" id="PF00563">
    <property type="entry name" value="EAL"/>
    <property type="match status" value="1"/>
</dbReference>
<dbReference type="Proteomes" id="UP001143362">
    <property type="component" value="Unassembled WGS sequence"/>
</dbReference>
<comment type="caution">
    <text evidence="5">The sequence shown here is derived from an EMBL/GenBank/DDBJ whole genome shotgun (WGS) entry which is preliminary data.</text>
</comment>
<dbReference type="Gene3D" id="3.20.20.450">
    <property type="entry name" value="EAL domain"/>
    <property type="match status" value="1"/>
</dbReference>
<dbReference type="InterPro" id="IPR035965">
    <property type="entry name" value="PAS-like_dom_sf"/>
</dbReference>
<sequence>MPSPRAAGTTETHAAANPEAAGVPIASPLRRREPSYVVLRVYNYYRVFLSFFLLYIFIQVPAQQFVGSLHPGLFQNLVLGYFIANILIAVATLVLPRVYTSSSIPIFLVFCADIVFFGLLMFSSGGINSVLGNFLMVPVAFAGAMMLGRFALAVASIATLVCLFQELYLHITLDRLTSDNLVQAGFLGLTFFMISVLFQVLYRQLRTKDQRILMLERVRELELLTASTQRELQDSNSWMQALLQSAGDGVLGLQSDGTISFANARAANLLQSQESALQGRNIFEFFVRAESDRSDALSREPEPGEPRLLSYLEAAVPAIAYDSERWQTAGHHPFYVEYSCEPMTNGDGLVVMFKDVSERRDKDEELYRLANFDPLTGLANRTHFQHYLERAVARAERSRKKMAVLFLDMDNFKYINDTFGHEAGDLLLATFASRIEARVRKVDMVARLGGDEFAVALADISEDTNAATIADEILAAARQTIDFSGNDVNGNLSIGIAVMDPDVEVRSASELLKRADAAMYNAKVAGGGCYLFFEPDMHKAALNKRRIQKMLEQAIPKQELFLQYQPIVKLSDSSIKGAEALLRWRPDDGEPVPPDTFVPIAESSGQIKEIGIWVVEEVCRQLADWYGRYNTWHNVAINISTRQLRSDEFRKALQASLRDHGVPAEHLELELTETGVIDDPKFVMSELTRIHDMGIRISIDDFGTGYSSLDYLRRLPLDYLKIDRSFTLEIGHSERAEELIKVMIAIAHTMGLQVIAEGIETQAQLQFLQQLHCDFGQGFLFSRPTTLAQSAAIFVDCNSGRLVGGNPPI</sequence>
<dbReference type="InterPro" id="IPR000160">
    <property type="entry name" value="GGDEF_dom"/>
</dbReference>
<dbReference type="SUPFAM" id="SSF55073">
    <property type="entry name" value="Nucleotide cyclase"/>
    <property type="match status" value="1"/>
</dbReference>
<feature type="transmembrane region" description="Helical" evidence="1">
    <location>
        <begin position="78"/>
        <end position="99"/>
    </location>
</feature>
<dbReference type="SMART" id="SM00091">
    <property type="entry name" value="PAS"/>
    <property type="match status" value="1"/>
</dbReference>
<dbReference type="SUPFAM" id="SSF55785">
    <property type="entry name" value="PYP-like sensor domain (PAS domain)"/>
    <property type="match status" value="1"/>
</dbReference>
<dbReference type="InterPro" id="IPR035919">
    <property type="entry name" value="EAL_sf"/>
</dbReference>
<evidence type="ECO:0000259" key="3">
    <source>
        <dbReference type="PROSITE" id="PS50883"/>
    </source>
</evidence>
<dbReference type="PROSITE" id="PS50887">
    <property type="entry name" value="GGDEF"/>
    <property type="match status" value="1"/>
</dbReference>
<evidence type="ECO:0000259" key="4">
    <source>
        <dbReference type="PROSITE" id="PS50887"/>
    </source>
</evidence>
<keyword evidence="1" id="KW-0472">Membrane</keyword>
<dbReference type="Pfam" id="PF25323">
    <property type="entry name" value="6TM_PilS"/>
    <property type="match status" value="1"/>
</dbReference>
<evidence type="ECO:0000313" key="5">
    <source>
        <dbReference type="EMBL" id="MCX2980927.1"/>
    </source>
</evidence>
<feature type="domain" description="EAL" evidence="3">
    <location>
        <begin position="544"/>
        <end position="798"/>
    </location>
</feature>
<dbReference type="InterPro" id="IPR043128">
    <property type="entry name" value="Rev_trsase/Diguanyl_cyclase"/>
</dbReference>
<feature type="transmembrane region" description="Helical" evidence="1">
    <location>
        <begin position="106"/>
        <end position="127"/>
    </location>
</feature>
<keyword evidence="1" id="KW-1133">Transmembrane helix</keyword>
<evidence type="ECO:0000313" key="6">
    <source>
        <dbReference type="Proteomes" id="UP001143362"/>
    </source>
</evidence>
<dbReference type="CDD" id="cd00130">
    <property type="entry name" value="PAS"/>
    <property type="match status" value="1"/>
</dbReference>
<feature type="domain" description="GGDEF" evidence="4">
    <location>
        <begin position="400"/>
        <end position="535"/>
    </location>
</feature>
<protein>
    <submittedName>
        <fullName evidence="5">EAL domain-containing protein</fullName>
    </submittedName>
</protein>
<name>A0ABT3THR2_9GAMM</name>
<evidence type="ECO:0000256" key="1">
    <source>
        <dbReference type="SAM" id="Phobius"/>
    </source>
</evidence>
<dbReference type="EMBL" id="SHNN01000002">
    <property type="protein sequence ID" value="MCX2980927.1"/>
    <property type="molecule type" value="Genomic_DNA"/>
</dbReference>
<dbReference type="PROSITE" id="PS50883">
    <property type="entry name" value="EAL"/>
    <property type="match status" value="1"/>
</dbReference>
<keyword evidence="6" id="KW-1185">Reference proteome</keyword>
<dbReference type="PROSITE" id="PS50112">
    <property type="entry name" value="PAS"/>
    <property type="match status" value="1"/>
</dbReference>
<dbReference type="InterPro" id="IPR013767">
    <property type="entry name" value="PAS_fold"/>
</dbReference>
<dbReference type="RefSeq" id="WP_279244943.1">
    <property type="nucleotide sequence ID" value="NZ_SHNN01000002.1"/>
</dbReference>
<organism evidence="5 6">
    <name type="scientific">Candidatus Litorirhabdus singularis</name>
    <dbReference type="NCBI Taxonomy" id="2518993"/>
    <lineage>
        <taxon>Bacteria</taxon>
        <taxon>Pseudomonadati</taxon>
        <taxon>Pseudomonadota</taxon>
        <taxon>Gammaproteobacteria</taxon>
        <taxon>Cellvibrionales</taxon>
        <taxon>Halieaceae</taxon>
        <taxon>Candidatus Litorirhabdus</taxon>
    </lineage>
</organism>
<dbReference type="PANTHER" id="PTHR44757:SF2">
    <property type="entry name" value="BIOFILM ARCHITECTURE MAINTENANCE PROTEIN MBAA"/>
    <property type="match status" value="1"/>
</dbReference>
<keyword evidence="1" id="KW-0812">Transmembrane</keyword>
<dbReference type="InterPro" id="IPR001633">
    <property type="entry name" value="EAL_dom"/>
</dbReference>
<dbReference type="Gene3D" id="3.30.450.20">
    <property type="entry name" value="PAS domain"/>
    <property type="match status" value="1"/>
</dbReference>
<feature type="transmembrane region" description="Helical" evidence="1">
    <location>
        <begin position="147"/>
        <end position="169"/>
    </location>
</feature>
<feature type="transmembrane region" description="Helical" evidence="1">
    <location>
        <begin position="37"/>
        <end position="58"/>
    </location>
</feature>
<evidence type="ECO:0000259" key="2">
    <source>
        <dbReference type="PROSITE" id="PS50112"/>
    </source>
</evidence>
<feature type="domain" description="PAS" evidence="2">
    <location>
        <begin position="235"/>
        <end position="286"/>
    </location>
</feature>
<reference evidence="5" key="1">
    <citation type="submission" date="2019-02" db="EMBL/GenBank/DDBJ databases">
        <authorList>
            <person name="Li S.-H."/>
        </authorList>
    </citation>
    <scope>NUCLEOTIDE SEQUENCE</scope>
    <source>
        <strain evidence="5">IMCC14734</strain>
    </source>
</reference>
<dbReference type="Pfam" id="PF00989">
    <property type="entry name" value="PAS"/>
    <property type="match status" value="1"/>
</dbReference>
<dbReference type="InterPro" id="IPR000014">
    <property type="entry name" value="PAS"/>
</dbReference>